<name>A0ABW0LX09_9BACL</name>
<feature type="domain" description="Gfo/Idh/MocA-like oxidoreductase C-terminal" evidence="3">
    <location>
        <begin position="137"/>
        <end position="399"/>
    </location>
</feature>
<dbReference type="SUPFAM" id="SSF51735">
    <property type="entry name" value="NAD(P)-binding Rossmann-fold domains"/>
    <property type="match status" value="1"/>
</dbReference>
<dbReference type="Pfam" id="PF01408">
    <property type="entry name" value="GFO_IDH_MocA"/>
    <property type="match status" value="1"/>
</dbReference>
<evidence type="ECO:0000256" key="1">
    <source>
        <dbReference type="ARBA" id="ARBA00010928"/>
    </source>
</evidence>
<protein>
    <submittedName>
        <fullName evidence="4">Gfo/Idh/MocA family protein</fullName>
    </submittedName>
</protein>
<dbReference type="Gene3D" id="3.40.50.720">
    <property type="entry name" value="NAD(P)-binding Rossmann-like Domain"/>
    <property type="match status" value="1"/>
</dbReference>
<dbReference type="PANTHER" id="PTHR43377:SF2">
    <property type="entry name" value="BINDING ROSSMANN FOLD OXIDOREDUCTASE, PUTATIVE (AFU_ORTHOLOGUE AFUA_4G00560)-RELATED"/>
    <property type="match status" value="1"/>
</dbReference>
<dbReference type="InterPro" id="IPR004104">
    <property type="entry name" value="Gfo/Idh/MocA-like_OxRdtase_C"/>
</dbReference>
<evidence type="ECO:0000313" key="5">
    <source>
        <dbReference type="Proteomes" id="UP001596105"/>
    </source>
</evidence>
<dbReference type="InterPro" id="IPR051450">
    <property type="entry name" value="Gfo/Idh/MocA_Oxidoreductases"/>
</dbReference>
<keyword evidence="5" id="KW-1185">Reference proteome</keyword>
<accession>A0ABW0LX09</accession>
<dbReference type="InterPro" id="IPR036291">
    <property type="entry name" value="NAD(P)-bd_dom_sf"/>
</dbReference>
<gene>
    <name evidence="4" type="ORF">ACFPPD_14220</name>
</gene>
<sequence length="404" mass="45462">MRTKYAIVGAGHRGLHMFALPIARQFGEVAELTGIYDVNPVRARYMSEACGNAPVYDDFDRMLINSGVDTVIVTTIDYYHDEYIIRALRAGCDVITEKPMTTDDEKCRAILAAEKESGRKVTVTFNVRFIPYVRRVKELLREGAVGRVLSVHLEYMLDTSHGADYFRRWHRDLVLGGGLLVHKSTHHFDMINWWLDDVPHTVHAFGATRFYGPTRENRGERCTTCEHASSCEFHMDLNADPEMRRMYAEAEGEDGYYRDQCVFGDGITTYDTMSVNLRYESGALLSYSLNAHCPYEGWKVSINGTNGRIEAESFDHPLNDGQPNDIVRLFNRKGEAVVYHVPKTNGVHGGGDDRLHRMLFGLETDDPYNQSAGSLEGAHSMLIGVAANRSIAEGRPVAIGELLR</sequence>
<comment type="caution">
    <text evidence="4">The sequence shown here is derived from an EMBL/GenBank/DDBJ whole genome shotgun (WGS) entry which is preliminary data.</text>
</comment>
<dbReference type="SUPFAM" id="SSF55347">
    <property type="entry name" value="Glyceraldehyde-3-phosphate dehydrogenase-like, C-terminal domain"/>
    <property type="match status" value="1"/>
</dbReference>
<dbReference type="RefSeq" id="WP_209751039.1">
    <property type="nucleotide sequence ID" value="NZ_JBHSMH010000042.1"/>
</dbReference>
<evidence type="ECO:0000259" key="2">
    <source>
        <dbReference type="Pfam" id="PF01408"/>
    </source>
</evidence>
<evidence type="ECO:0000313" key="4">
    <source>
        <dbReference type="EMBL" id="MFC5469886.1"/>
    </source>
</evidence>
<dbReference type="Pfam" id="PF02894">
    <property type="entry name" value="GFO_IDH_MocA_C"/>
    <property type="match status" value="1"/>
</dbReference>
<evidence type="ECO:0000259" key="3">
    <source>
        <dbReference type="Pfam" id="PF02894"/>
    </source>
</evidence>
<dbReference type="EMBL" id="JBHSMH010000042">
    <property type="protein sequence ID" value="MFC5469886.1"/>
    <property type="molecule type" value="Genomic_DNA"/>
</dbReference>
<organism evidence="4 5">
    <name type="scientific">Cohnella suwonensis</name>
    <dbReference type="NCBI Taxonomy" id="696072"/>
    <lineage>
        <taxon>Bacteria</taxon>
        <taxon>Bacillati</taxon>
        <taxon>Bacillota</taxon>
        <taxon>Bacilli</taxon>
        <taxon>Bacillales</taxon>
        <taxon>Paenibacillaceae</taxon>
        <taxon>Cohnella</taxon>
    </lineage>
</organism>
<dbReference type="Gene3D" id="3.30.360.10">
    <property type="entry name" value="Dihydrodipicolinate Reductase, domain 2"/>
    <property type="match status" value="1"/>
</dbReference>
<dbReference type="Proteomes" id="UP001596105">
    <property type="component" value="Unassembled WGS sequence"/>
</dbReference>
<feature type="domain" description="Gfo/Idh/MocA-like oxidoreductase N-terminal" evidence="2">
    <location>
        <begin position="4"/>
        <end position="125"/>
    </location>
</feature>
<reference evidence="5" key="1">
    <citation type="journal article" date="2019" name="Int. J. Syst. Evol. Microbiol.">
        <title>The Global Catalogue of Microorganisms (GCM) 10K type strain sequencing project: providing services to taxonomists for standard genome sequencing and annotation.</title>
        <authorList>
            <consortium name="The Broad Institute Genomics Platform"/>
            <consortium name="The Broad Institute Genome Sequencing Center for Infectious Disease"/>
            <person name="Wu L."/>
            <person name="Ma J."/>
        </authorList>
    </citation>
    <scope>NUCLEOTIDE SEQUENCE [LARGE SCALE GENOMIC DNA]</scope>
    <source>
        <strain evidence="5">CCUG 57113</strain>
    </source>
</reference>
<dbReference type="PANTHER" id="PTHR43377">
    <property type="entry name" value="BILIVERDIN REDUCTASE A"/>
    <property type="match status" value="1"/>
</dbReference>
<proteinExistence type="inferred from homology"/>
<comment type="similarity">
    <text evidence="1">Belongs to the Gfo/Idh/MocA family.</text>
</comment>
<dbReference type="InterPro" id="IPR000683">
    <property type="entry name" value="Gfo/Idh/MocA-like_OxRdtase_N"/>
</dbReference>